<dbReference type="InterPro" id="IPR036291">
    <property type="entry name" value="NAD(P)-bd_dom_sf"/>
</dbReference>
<evidence type="ECO:0000313" key="3">
    <source>
        <dbReference type="EMBL" id="TPX39113.1"/>
    </source>
</evidence>
<proteinExistence type="predicted"/>
<dbReference type="PANTHER" id="PTHR43162">
    <property type="match status" value="1"/>
</dbReference>
<keyword evidence="4" id="KW-1185">Reference proteome</keyword>
<evidence type="ECO:0000256" key="1">
    <source>
        <dbReference type="SAM" id="MobiDB-lite"/>
    </source>
</evidence>
<dbReference type="PANTHER" id="PTHR43162:SF1">
    <property type="entry name" value="PRESTALK A DIFFERENTIATION PROTEIN A"/>
    <property type="match status" value="1"/>
</dbReference>
<feature type="region of interest" description="Disordered" evidence="1">
    <location>
        <begin position="338"/>
        <end position="361"/>
    </location>
</feature>
<organism evidence="3 4">
    <name type="scientific">Synchytrium endobioticum</name>
    <dbReference type="NCBI Taxonomy" id="286115"/>
    <lineage>
        <taxon>Eukaryota</taxon>
        <taxon>Fungi</taxon>
        <taxon>Fungi incertae sedis</taxon>
        <taxon>Chytridiomycota</taxon>
        <taxon>Chytridiomycota incertae sedis</taxon>
        <taxon>Chytridiomycetes</taxon>
        <taxon>Synchytriales</taxon>
        <taxon>Synchytriaceae</taxon>
        <taxon>Synchytrium</taxon>
    </lineage>
</organism>
<dbReference type="SUPFAM" id="SSF51735">
    <property type="entry name" value="NAD(P)-binding Rossmann-fold domains"/>
    <property type="match status" value="1"/>
</dbReference>
<dbReference type="Gene3D" id="3.40.50.720">
    <property type="entry name" value="NAD(P)-binding Rossmann-like Domain"/>
    <property type="match status" value="1"/>
</dbReference>
<dbReference type="InterPro" id="IPR008030">
    <property type="entry name" value="NmrA-like"/>
</dbReference>
<dbReference type="EMBL" id="QEAN01000366">
    <property type="protein sequence ID" value="TPX39113.1"/>
    <property type="molecule type" value="Genomic_DNA"/>
</dbReference>
<evidence type="ECO:0000259" key="2">
    <source>
        <dbReference type="Pfam" id="PF05368"/>
    </source>
</evidence>
<feature type="domain" description="NmrA-like" evidence="2">
    <location>
        <begin position="30"/>
        <end position="271"/>
    </location>
</feature>
<gene>
    <name evidence="3" type="ORF">SeMB42_g06464</name>
</gene>
<accession>A0A507CLP3</accession>
<sequence>MLLNRILCLDIELKTPASNTQINKIQRKMAKKLFVTGGATRTGAQICEAALSPSFKQYFDEVRTTYHKGEASPSLTNAGVKVCSNVDIHFATVQDWKNMMQGCDTVVLVPELSRHKLQIAISCLKAVGQCDQIGDLIVVSMHGCTDPQYPSMLEFLQIEEVAKRVMRDDGHLTILRSAHYYQNLCLYAPQIRNTSTLSLSIEPTTRLAMIDLRDTALAVAKIACMNGQDHIVPEFRNKTFTITGPQALSCDEICELMSRVLAKKVEYKKMEYVDHSSFLSDAKGLNEGQVEIILEELQLAGSGVLGYVTNAIKRILDRDGISFEDWLKEAQDVFQKPGEGVTTAAGKNAEGQMPEGVPREE</sequence>
<reference evidence="3 4" key="1">
    <citation type="journal article" date="2019" name="Sci. Rep.">
        <title>Comparative genomics of chytrid fungi reveal insights into the obligate biotrophic and pathogenic lifestyle of Synchytrium endobioticum.</title>
        <authorList>
            <person name="van de Vossenberg B.T.L.H."/>
            <person name="Warris S."/>
            <person name="Nguyen H.D.T."/>
            <person name="van Gent-Pelzer M.P.E."/>
            <person name="Joly D.L."/>
            <person name="van de Geest H.C."/>
            <person name="Bonants P.J.M."/>
            <person name="Smith D.S."/>
            <person name="Levesque C.A."/>
            <person name="van der Lee T.A.J."/>
        </authorList>
    </citation>
    <scope>NUCLEOTIDE SEQUENCE [LARGE SCALE GENOMIC DNA]</scope>
    <source>
        <strain evidence="3 4">MB42</strain>
    </source>
</reference>
<protein>
    <recommendedName>
        <fullName evidence="2">NmrA-like domain-containing protein</fullName>
    </recommendedName>
</protein>
<dbReference type="VEuPathDB" id="FungiDB:SeMB42_g06464"/>
<dbReference type="Proteomes" id="UP000317494">
    <property type="component" value="Unassembled WGS sequence"/>
</dbReference>
<comment type="caution">
    <text evidence="3">The sequence shown here is derived from an EMBL/GenBank/DDBJ whole genome shotgun (WGS) entry which is preliminary data.</text>
</comment>
<dbReference type="InterPro" id="IPR051604">
    <property type="entry name" value="Ergot_Alk_Oxidoreductase"/>
</dbReference>
<evidence type="ECO:0000313" key="4">
    <source>
        <dbReference type="Proteomes" id="UP000317494"/>
    </source>
</evidence>
<dbReference type="Pfam" id="PF05368">
    <property type="entry name" value="NmrA"/>
    <property type="match status" value="1"/>
</dbReference>
<dbReference type="AlphaFoldDB" id="A0A507CLP3"/>
<dbReference type="STRING" id="286115.A0A507CLP3"/>
<name>A0A507CLP3_9FUNG</name>